<dbReference type="OrthoDB" id="9810662at2"/>
<keyword evidence="9" id="KW-1185">Reference proteome</keyword>
<dbReference type="Proteomes" id="UP000219467">
    <property type="component" value="Unassembled WGS sequence"/>
</dbReference>
<reference evidence="9" key="1">
    <citation type="submission" date="2017-08" db="EMBL/GenBank/DDBJ databases">
        <authorList>
            <person name="Varghese N."/>
            <person name="Submissions S."/>
        </authorList>
    </citation>
    <scope>NUCLEOTIDE SEQUENCE [LARGE SCALE GENOMIC DNA]</scope>
    <source>
        <strain evidence="9">JA234</strain>
    </source>
</reference>
<evidence type="ECO:0000256" key="2">
    <source>
        <dbReference type="ARBA" id="ARBA00022475"/>
    </source>
</evidence>
<sequence>MLATLTQLVEANLATIAAIAVGLGSLLAVAGLASVLKPDPALRRMARQAPRRESIADAGLLRGTADVTPTGMMKALVPTDKKERMQVQRQLAMAGMTGEHALRNYYLSRILLGIVLPLGVMAVIWGSRAGVLDLPTGLEQKIAGLSQLALIQIMAVLVAVGFFGPAYWLSARAGKRHRAIEEAFPNALDLIQISVEAGMGFDAAMIRVGNELAATAPELSEEFLTAQREIQAGRTRDRALAQMATRTGVDEVASFANVVLQSMQFGTSMSDALTVYAREMRLARELRAQEIANRLPVKMSAALASLLLPALLLLTLGPVVIRYIRYFEQ</sequence>
<feature type="transmembrane region" description="Helical" evidence="6">
    <location>
        <begin position="301"/>
        <end position="324"/>
    </location>
</feature>
<keyword evidence="3 6" id="KW-0812">Transmembrane</keyword>
<evidence type="ECO:0000256" key="6">
    <source>
        <dbReference type="SAM" id="Phobius"/>
    </source>
</evidence>
<dbReference type="InterPro" id="IPR018076">
    <property type="entry name" value="T2SS_GspF_dom"/>
</dbReference>
<evidence type="ECO:0000256" key="3">
    <source>
        <dbReference type="ARBA" id="ARBA00022692"/>
    </source>
</evidence>
<dbReference type="GO" id="GO:0005886">
    <property type="term" value="C:plasma membrane"/>
    <property type="evidence" value="ECO:0007669"/>
    <property type="project" value="UniProtKB-SubCell"/>
</dbReference>
<evidence type="ECO:0000256" key="4">
    <source>
        <dbReference type="ARBA" id="ARBA00022989"/>
    </source>
</evidence>
<dbReference type="AlphaFoldDB" id="A0A285CU65"/>
<name>A0A285CU65_9RHOB</name>
<comment type="subcellular location">
    <subcellularLocation>
        <location evidence="1">Cell membrane</location>
        <topology evidence="1">Multi-pass membrane protein</topology>
    </subcellularLocation>
</comment>
<gene>
    <name evidence="8" type="ORF">SAMN05878503_106124</name>
</gene>
<dbReference type="RefSeq" id="WP_097030394.1">
    <property type="nucleotide sequence ID" value="NZ_OAOQ01000006.1"/>
</dbReference>
<feature type="transmembrane region" description="Helical" evidence="6">
    <location>
        <begin position="145"/>
        <end position="169"/>
    </location>
</feature>
<keyword evidence="2" id="KW-1003">Cell membrane</keyword>
<evidence type="ECO:0000313" key="8">
    <source>
        <dbReference type="EMBL" id="SNX70596.1"/>
    </source>
</evidence>
<dbReference type="Pfam" id="PF00482">
    <property type="entry name" value="T2SSF"/>
    <property type="match status" value="1"/>
</dbReference>
<dbReference type="PANTHER" id="PTHR35007:SF2">
    <property type="entry name" value="PILUS ASSEMBLE PROTEIN"/>
    <property type="match status" value="1"/>
</dbReference>
<evidence type="ECO:0000313" key="9">
    <source>
        <dbReference type="Proteomes" id="UP000219467"/>
    </source>
</evidence>
<proteinExistence type="predicted"/>
<evidence type="ECO:0000259" key="7">
    <source>
        <dbReference type="Pfam" id="PF00482"/>
    </source>
</evidence>
<dbReference type="EMBL" id="OAOQ01000006">
    <property type="protein sequence ID" value="SNX70596.1"/>
    <property type="molecule type" value="Genomic_DNA"/>
</dbReference>
<feature type="domain" description="Type II secretion system protein GspF" evidence="7">
    <location>
        <begin position="188"/>
        <end position="316"/>
    </location>
</feature>
<feature type="transmembrane region" description="Helical" evidence="6">
    <location>
        <begin position="106"/>
        <end position="125"/>
    </location>
</feature>
<organism evidence="8 9">
    <name type="scientific">Cereibacter ovatus</name>
    <dbReference type="NCBI Taxonomy" id="439529"/>
    <lineage>
        <taxon>Bacteria</taxon>
        <taxon>Pseudomonadati</taxon>
        <taxon>Pseudomonadota</taxon>
        <taxon>Alphaproteobacteria</taxon>
        <taxon>Rhodobacterales</taxon>
        <taxon>Paracoccaceae</taxon>
        <taxon>Cereibacter</taxon>
    </lineage>
</organism>
<dbReference type="PANTHER" id="PTHR35007">
    <property type="entry name" value="INTEGRAL MEMBRANE PROTEIN-RELATED"/>
    <property type="match status" value="1"/>
</dbReference>
<keyword evidence="4 6" id="KW-1133">Transmembrane helix</keyword>
<evidence type="ECO:0000256" key="1">
    <source>
        <dbReference type="ARBA" id="ARBA00004651"/>
    </source>
</evidence>
<accession>A0A285CU65</accession>
<keyword evidence="5 6" id="KW-0472">Membrane</keyword>
<feature type="transmembrane region" description="Helical" evidence="6">
    <location>
        <begin position="12"/>
        <end position="36"/>
    </location>
</feature>
<evidence type="ECO:0000256" key="5">
    <source>
        <dbReference type="ARBA" id="ARBA00023136"/>
    </source>
</evidence>
<protein>
    <submittedName>
        <fullName evidence="8">Tight adherence protein C</fullName>
    </submittedName>
</protein>